<name>A0A423J3F2_9PSED</name>
<comment type="caution">
    <text evidence="2">The sequence shown here is derived from an EMBL/GenBank/DDBJ whole genome shotgun (WGS) entry which is preliminary data.</text>
</comment>
<keyword evidence="1" id="KW-0812">Transmembrane</keyword>
<dbReference type="Proteomes" id="UP000286351">
    <property type="component" value="Unassembled WGS sequence"/>
</dbReference>
<gene>
    <name evidence="2" type="ORF">BK664_27965</name>
</gene>
<organism evidence="2 3">
    <name type="scientific">Pseudomonas brassicacearum</name>
    <dbReference type="NCBI Taxonomy" id="930166"/>
    <lineage>
        <taxon>Bacteria</taxon>
        <taxon>Pseudomonadati</taxon>
        <taxon>Pseudomonadota</taxon>
        <taxon>Gammaproteobacteria</taxon>
        <taxon>Pseudomonadales</taxon>
        <taxon>Pseudomonadaceae</taxon>
        <taxon>Pseudomonas</taxon>
    </lineage>
</organism>
<protein>
    <submittedName>
        <fullName evidence="2">Uncharacterized protein</fullName>
    </submittedName>
</protein>
<keyword evidence="1" id="KW-0472">Membrane</keyword>
<accession>A0A423J3F2</accession>
<keyword evidence="1" id="KW-1133">Transmembrane helix</keyword>
<evidence type="ECO:0000313" key="3">
    <source>
        <dbReference type="Proteomes" id="UP000286351"/>
    </source>
</evidence>
<dbReference type="AlphaFoldDB" id="A0A423J3F2"/>
<feature type="transmembrane region" description="Helical" evidence="1">
    <location>
        <begin position="12"/>
        <end position="29"/>
    </location>
</feature>
<reference evidence="2 3" key="1">
    <citation type="submission" date="2016-10" db="EMBL/GenBank/DDBJ databases">
        <title>Comparative genome analysis of multiple Pseudomonas spp. focuses on biocontrol and plant growth promoting traits.</title>
        <authorList>
            <person name="Tao X.-Y."/>
            <person name="Taylor C.G."/>
        </authorList>
    </citation>
    <scope>NUCLEOTIDE SEQUENCE [LARGE SCALE GENOMIC DNA]</scope>
    <source>
        <strain evidence="2 3">38D4</strain>
    </source>
</reference>
<sequence length="80" mass="8946">MKSGRLLSRPFFIYAALNSLCGLITNFFWRTRIELPITTWRVIQADHLNANDVGNVDTVPQPRYGQPTGPVLYQGALAAL</sequence>
<evidence type="ECO:0000256" key="1">
    <source>
        <dbReference type="SAM" id="Phobius"/>
    </source>
</evidence>
<evidence type="ECO:0000313" key="2">
    <source>
        <dbReference type="EMBL" id="RON32235.1"/>
    </source>
</evidence>
<proteinExistence type="predicted"/>
<dbReference type="EMBL" id="MOBO01000034">
    <property type="protein sequence ID" value="RON32235.1"/>
    <property type="molecule type" value="Genomic_DNA"/>
</dbReference>